<evidence type="ECO:0000256" key="1">
    <source>
        <dbReference type="ARBA" id="ARBA00004496"/>
    </source>
</evidence>
<dbReference type="InterPro" id="IPR020058">
    <property type="entry name" value="Glu/Gln-tRNA-synth_Ib_cat-dom"/>
</dbReference>
<dbReference type="InterPro" id="IPR045462">
    <property type="entry name" value="aa-tRNA-synth_I_cd-bd"/>
</dbReference>
<feature type="short sequence motif" description="'KMSKS' region" evidence="10">
    <location>
        <begin position="237"/>
        <end position="241"/>
    </location>
</feature>
<dbReference type="GO" id="GO:0006424">
    <property type="term" value="P:glutamyl-tRNA aminoacylation"/>
    <property type="evidence" value="ECO:0007669"/>
    <property type="project" value="UniProtKB-UniRule"/>
</dbReference>
<evidence type="ECO:0000256" key="8">
    <source>
        <dbReference type="ARBA" id="ARBA00022917"/>
    </source>
</evidence>
<feature type="domain" description="Aminoacyl-tRNA synthetase class I anticodon-binding" evidence="12">
    <location>
        <begin position="327"/>
        <end position="461"/>
    </location>
</feature>
<evidence type="ECO:0000256" key="3">
    <source>
        <dbReference type="ARBA" id="ARBA00011245"/>
    </source>
</evidence>
<dbReference type="Proteomes" id="UP000005744">
    <property type="component" value="Unassembled WGS sequence"/>
</dbReference>
<comment type="subcellular location">
    <subcellularLocation>
        <location evidence="1 10">Cytoplasm</location>
    </subcellularLocation>
</comment>
<dbReference type="InterPro" id="IPR000924">
    <property type="entry name" value="Glu/Gln-tRNA-synth"/>
</dbReference>
<comment type="caution">
    <text evidence="10">Lacks conserved residue(s) required for the propagation of feature annotation.</text>
</comment>
<evidence type="ECO:0000256" key="9">
    <source>
        <dbReference type="ARBA" id="ARBA00023146"/>
    </source>
</evidence>
<dbReference type="Pfam" id="PF19269">
    <property type="entry name" value="Anticodon_2"/>
    <property type="match status" value="1"/>
</dbReference>
<dbReference type="FunFam" id="3.40.50.620:FF:000007">
    <property type="entry name" value="Glutamate--tRNA ligase"/>
    <property type="match status" value="1"/>
</dbReference>
<dbReference type="PANTHER" id="PTHR43311:SF2">
    <property type="entry name" value="GLUTAMATE--TRNA LIGASE, MITOCHONDRIAL-RELATED"/>
    <property type="match status" value="1"/>
</dbReference>
<comment type="similarity">
    <text evidence="2 10">Belongs to the class-I aminoacyl-tRNA synthetase family. Glutamate--tRNA ligase type 1 subfamily.</text>
</comment>
<feature type="binding site" evidence="10">
    <location>
        <position position="240"/>
    </location>
    <ligand>
        <name>ATP</name>
        <dbReference type="ChEBI" id="CHEBI:30616"/>
    </ligand>
</feature>
<dbReference type="InterPro" id="IPR033910">
    <property type="entry name" value="GluRS_core"/>
</dbReference>
<dbReference type="GO" id="GO:0005524">
    <property type="term" value="F:ATP binding"/>
    <property type="evidence" value="ECO:0007669"/>
    <property type="project" value="UniProtKB-UniRule"/>
</dbReference>
<comment type="subunit">
    <text evidence="3 10">Monomer.</text>
</comment>
<comment type="catalytic activity">
    <reaction evidence="10">
        <text>tRNA(Glu) + L-glutamate + ATP = L-glutamyl-tRNA(Glu) + AMP + diphosphate</text>
        <dbReference type="Rhea" id="RHEA:23540"/>
        <dbReference type="Rhea" id="RHEA-COMP:9663"/>
        <dbReference type="Rhea" id="RHEA-COMP:9680"/>
        <dbReference type="ChEBI" id="CHEBI:29985"/>
        <dbReference type="ChEBI" id="CHEBI:30616"/>
        <dbReference type="ChEBI" id="CHEBI:33019"/>
        <dbReference type="ChEBI" id="CHEBI:78442"/>
        <dbReference type="ChEBI" id="CHEBI:78520"/>
        <dbReference type="ChEBI" id="CHEBI:456215"/>
        <dbReference type="EC" id="6.1.1.17"/>
    </reaction>
</comment>
<dbReference type="InterPro" id="IPR014729">
    <property type="entry name" value="Rossmann-like_a/b/a_fold"/>
</dbReference>
<dbReference type="GO" id="GO:0000049">
    <property type="term" value="F:tRNA binding"/>
    <property type="evidence" value="ECO:0007669"/>
    <property type="project" value="InterPro"/>
</dbReference>
<gene>
    <name evidence="10" type="primary">gltX</name>
    <name evidence="13" type="ORF">BegalDRAFT_0261</name>
</gene>
<dbReference type="GO" id="GO:0005829">
    <property type="term" value="C:cytosol"/>
    <property type="evidence" value="ECO:0007669"/>
    <property type="project" value="TreeGrafter"/>
</dbReference>
<dbReference type="OrthoDB" id="9807503at2"/>
<keyword evidence="9 10" id="KW-0030">Aminoacyl-tRNA synthetase</keyword>
<dbReference type="Gene3D" id="1.10.10.350">
    <property type="match status" value="1"/>
</dbReference>
<dbReference type="Pfam" id="PF00749">
    <property type="entry name" value="tRNA-synt_1c"/>
    <property type="match status" value="1"/>
</dbReference>
<organism evidence="13 14">
    <name type="scientific">Beggiatoa alba B18LD</name>
    <dbReference type="NCBI Taxonomy" id="395493"/>
    <lineage>
        <taxon>Bacteria</taxon>
        <taxon>Pseudomonadati</taxon>
        <taxon>Pseudomonadota</taxon>
        <taxon>Gammaproteobacteria</taxon>
        <taxon>Thiotrichales</taxon>
        <taxon>Thiotrichaceae</taxon>
        <taxon>Beggiatoa</taxon>
    </lineage>
</organism>
<evidence type="ECO:0000313" key="14">
    <source>
        <dbReference type="Proteomes" id="UP000005744"/>
    </source>
</evidence>
<dbReference type="PRINTS" id="PR00987">
    <property type="entry name" value="TRNASYNTHGLU"/>
</dbReference>
<dbReference type="EC" id="6.1.1.17" evidence="10"/>
<dbReference type="EMBL" id="JH600070">
    <property type="protein sequence ID" value="EIJ41183.1"/>
    <property type="molecule type" value="Genomic_DNA"/>
</dbReference>
<keyword evidence="7 10" id="KW-0067">ATP-binding</keyword>
<dbReference type="InterPro" id="IPR020751">
    <property type="entry name" value="aa-tRNA-synth_I_codon-bd_sub2"/>
</dbReference>
<dbReference type="GO" id="GO:0004818">
    <property type="term" value="F:glutamate-tRNA ligase activity"/>
    <property type="evidence" value="ECO:0007669"/>
    <property type="project" value="UniProtKB-UniRule"/>
</dbReference>
<keyword evidence="8 10" id="KW-0648">Protein biosynthesis</keyword>
<dbReference type="RefSeq" id="WP_002682878.1">
    <property type="nucleotide sequence ID" value="NZ_JH600070.1"/>
</dbReference>
<dbReference type="InterPro" id="IPR001412">
    <property type="entry name" value="aa-tRNA-synth_I_CS"/>
</dbReference>
<dbReference type="SUPFAM" id="SSF48163">
    <property type="entry name" value="An anticodon-binding domain of class I aminoacyl-tRNA synthetases"/>
    <property type="match status" value="1"/>
</dbReference>
<dbReference type="InterPro" id="IPR049940">
    <property type="entry name" value="GluQ/Sye"/>
</dbReference>
<dbReference type="HOGENOM" id="CLU_015768_6_3_6"/>
<accession>I3CC40</accession>
<dbReference type="PROSITE" id="PS00178">
    <property type="entry name" value="AA_TRNA_LIGASE_I"/>
    <property type="match status" value="1"/>
</dbReference>
<protein>
    <recommendedName>
        <fullName evidence="10">Glutamate--tRNA ligase</fullName>
        <ecNumber evidence="10">6.1.1.17</ecNumber>
    </recommendedName>
    <alternativeName>
        <fullName evidence="10">Glutamyl-tRNA synthetase</fullName>
        <shortName evidence="10">GluRS</shortName>
    </alternativeName>
</protein>
<keyword evidence="5 10" id="KW-0436">Ligase</keyword>
<feature type="domain" description="Glutamyl/glutaminyl-tRNA synthetase class Ib catalytic" evidence="11">
    <location>
        <begin position="3"/>
        <end position="305"/>
    </location>
</feature>
<feature type="short sequence motif" description="'HIGH' region" evidence="10">
    <location>
        <begin position="9"/>
        <end position="19"/>
    </location>
</feature>
<name>I3CC40_9GAMM</name>
<reference evidence="13 14" key="1">
    <citation type="submission" date="2011-11" db="EMBL/GenBank/DDBJ databases">
        <title>Improved High-Quality Draft sequence of Beggiatoa alba B18lD.</title>
        <authorList>
            <consortium name="US DOE Joint Genome Institute"/>
            <person name="Lucas S."/>
            <person name="Han J."/>
            <person name="Lapidus A."/>
            <person name="Cheng J.-F."/>
            <person name="Goodwin L."/>
            <person name="Pitluck S."/>
            <person name="Peters L."/>
            <person name="Mikhailova N."/>
            <person name="Held B."/>
            <person name="Detter J.C."/>
            <person name="Han C."/>
            <person name="Tapia R."/>
            <person name="Land M."/>
            <person name="Hauser L."/>
            <person name="Kyrpides N."/>
            <person name="Ivanova N."/>
            <person name="Pagani I."/>
            <person name="Samuel K."/>
            <person name="Teske A."/>
            <person name="Mueller J."/>
            <person name="Woyke T."/>
        </authorList>
    </citation>
    <scope>NUCLEOTIDE SEQUENCE [LARGE SCALE GENOMIC DNA]</scope>
    <source>
        <strain evidence="13 14">B18LD</strain>
    </source>
</reference>
<dbReference type="CDD" id="cd00808">
    <property type="entry name" value="GluRS_core"/>
    <property type="match status" value="1"/>
</dbReference>
<dbReference type="AlphaFoldDB" id="I3CC40"/>
<dbReference type="GO" id="GO:0008270">
    <property type="term" value="F:zinc ion binding"/>
    <property type="evidence" value="ECO:0007669"/>
    <property type="project" value="InterPro"/>
</dbReference>
<dbReference type="PANTHER" id="PTHR43311">
    <property type="entry name" value="GLUTAMATE--TRNA LIGASE"/>
    <property type="match status" value="1"/>
</dbReference>
<proteinExistence type="inferred from homology"/>
<evidence type="ECO:0000256" key="2">
    <source>
        <dbReference type="ARBA" id="ARBA00007894"/>
    </source>
</evidence>
<dbReference type="eggNOG" id="COG0008">
    <property type="taxonomic scope" value="Bacteria"/>
</dbReference>
<keyword evidence="4 10" id="KW-0963">Cytoplasm</keyword>
<evidence type="ECO:0000256" key="6">
    <source>
        <dbReference type="ARBA" id="ARBA00022741"/>
    </source>
</evidence>
<dbReference type="InterPro" id="IPR004527">
    <property type="entry name" value="Glu-tRNA-ligase_bac/mito"/>
</dbReference>
<evidence type="ECO:0000259" key="11">
    <source>
        <dbReference type="Pfam" id="PF00749"/>
    </source>
</evidence>
<evidence type="ECO:0000256" key="5">
    <source>
        <dbReference type="ARBA" id="ARBA00022598"/>
    </source>
</evidence>
<evidence type="ECO:0000259" key="12">
    <source>
        <dbReference type="Pfam" id="PF19269"/>
    </source>
</evidence>
<dbReference type="InterPro" id="IPR008925">
    <property type="entry name" value="aa_tRNA-synth_I_cd-bd_sf"/>
</dbReference>
<dbReference type="HAMAP" id="MF_00022">
    <property type="entry name" value="Glu_tRNA_synth_type1"/>
    <property type="match status" value="1"/>
</dbReference>
<sequence length="466" mass="52690">MTVRTRFAPSPTGYLHVGGVRTALYSWLYARQHQGEFILRIEDTDRERSTEEAVQVILEGMAWCGLNHDGDVPRQTQRFDRYKQVIQQLLDEGKAYYCYCSKEEVEQMRAEQMARKEKPRYNGYWRDRQETPPADVQPVVRFKNPLSGNVVFDDMIKGQISVSNEELDDLIIARADGTPTYNFCVVVDDWDMGITHVIRGDDHVNNTPRQINILQALGAQIPKYAHVPMILGNDGQRLSKRHGAVSVMNYKEDGFLPEALLNYLIRLGWANGDQEIFSIEDMLQLFKIENVNSAPSAFNTDKLLWLNQHYIKTGNPERIAEHLAYQFQLLGIDANNGVALPRVVTALAERAKTLREMAESSRMFYVELVDYDTTAVQKHLTADTKTTLSTLCEQFATLTTWQAEPIHAVIHAVSEQLGLKMGKVAQPLRVAVTGGTVSPSIDITLALIGQERTLKRLQQAIGLIVV</sequence>
<keyword evidence="14" id="KW-1185">Reference proteome</keyword>
<evidence type="ECO:0000313" key="13">
    <source>
        <dbReference type="EMBL" id="EIJ41183.1"/>
    </source>
</evidence>
<comment type="function">
    <text evidence="10">Catalyzes the attachment of glutamate to tRNA(Glu) in a two-step reaction: glutamate is first activated by ATP to form Glu-AMP and then transferred to the acceptor end of tRNA(Glu).</text>
</comment>
<evidence type="ECO:0000256" key="7">
    <source>
        <dbReference type="ARBA" id="ARBA00022840"/>
    </source>
</evidence>
<keyword evidence="6 10" id="KW-0547">Nucleotide-binding</keyword>
<dbReference type="NCBIfam" id="TIGR00464">
    <property type="entry name" value="gltX_bact"/>
    <property type="match status" value="1"/>
</dbReference>
<dbReference type="Gene3D" id="3.40.50.620">
    <property type="entry name" value="HUPs"/>
    <property type="match status" value="1"/>
</dbReference>
<evidence type="ECO:0000256" key="4">
    <source>
        <dbReference type="ARBA" id="ARBA00022490"/>
    </source>
</evidence>
<evidence type="ECO:0000256" key="10">
    <source>
        <dbReference type="HAMAP-Rule" id="MF_00022"/>
    </source>
</evidence>
<dbReference type="STRING" id="395493.BegalDRAFT_0261"/>
<dbReference type="SUPFAM" id="SSF52374">
    <property type="entry name" value="Nucleotidylyl transferase"/>
    <property type="match status" value="1"/>
</dbReference>